<name>A0A1Q9C6I9_SYMMI</name>
<feature type="non-terminal residue" evidence="1">
    <location>
        <position position="214"/>
    </location>
</feature>
<organism evidence="1 2">
    <name type="scientific">Symbiodinium microadriaticum</name>
    <name type="common">Dinoflagellate</name>
    <name type="synonym">Zooxanthella microadriatica</name>
    <dbReference type="NCBI Taxonomy" id="2951"/>
    <lineage>
        <taxon>Eukaryota</taxon>
        <taxon>Sar</taxon>
        <taxon>Alveolata</taxon>
        <taxon>Dinophyceae</taxon>
        <taxon>Suessiales</taxon>
        <taxon>Symbiodiniaceae</taxon>
        <taxon>Symbiodinium</taxon>
    </lineage>
</organism>
<comment type="caution">
    <text evidence="1">The sequence shown here is derived from an EMBL/GenBank/DDBJ whole genome shotgun (WGS) entry which is preliminary data.</text>
</comment>
<sequence>MTSICPSIIEKVDNLLRGASKGDQLVKAVQDVLAVLREGHLLTEMRLNPLVVGVHPLNRDGAGIICSDAHELLDNVLTVGYVQGRVTALAVEITDESVRKFNEELVQGANGLLGDLDGSRLKVVSLAGSHTNFMLRLIAQGAYHPSSLVSINDRLSMELVSKRDPALALAAQEGLVWQVLNREVAIQWPKLLAMMQSSFNATLQKQETELQLLR</sequence>
<evidence type="ECO:0000313" key="2">
    <source>
        <dbReference type="Proteomes" id="UP000186817"/>
    </source>
</evidence>
<accession>A0A1Q9C6I9</accession>
<keyword evidence="2" id="KW-1185">Reference proteome</keyword>
<proteinExistence type="predicted"/>
<dbReference type="OrthoDB" id="418262at2759"/>
<dbReference type="EMBL" id="LSRX01001597">
    <property type="protein sequence ID" value="OLP78544.1"/>
    <property type="molecule type" value="Genomic_DNA"/>
</dbReference>
<dbReference type="Proteomes" id="UP000186817">
    <property type="component" value="Unassembled WGS sequence"/>
</dbReference>
<dbReference type="AlphaFoldDB" id="A0A1Q9C6I9"/>
<protein>
    <submittedName>
        <fullName evidence="1">Uncharacterized protein</fullName>
    </submittedName>
</protein>
<evidence type="ECO:0000313" key="1">
    <source>
        <dbReference type="EMBL" id="OLP78544.1"/>
    </source>
</evidence>
<reference evidence="1 2" key="1">
    <citation type="submission" date="2016-02" db="EMBL/GenBank/DDBJ databases">
        <title>Genome analysis of coral dinoflagellate symbionts highlights evolutionary adaptations to a symbiotic lifestyle.</title>
        <authorList>
            <person name="Aranda M."/>
            <person name="Li Y."/>
            <person name="Liew Y.J."/>
            <person name="Baumgarten S."/>
            <person name="Simakov O."/>
            <person name="Wilson M."/>
            <person name="Piel J."/>
            <person name="Ashoor H."/>
            <person name="Bougouffa S."/>
            <person name="Bajic V.B."/>
            <person name="Ryu T."/>
            <person name="Ravasi T."/>
            <person name="Bayer T."/>
            <person name="Micklem G."/>
            <person name="Kim H."/>
            <person name="Bhak J."/>
            <person name="Lajeunesse T.C."/>
            <person name="Voolstra C.R."/>
        </authorList>
    </citation>
    <scope>NUCLEOTIDE SEQUENCE [LARGE SCALE GENOMIC DNA]</scope>
    <source>
        <strain evidence="1 2">CCMP2467</strain>
    </source>
</reference>
<gene>
    <name evidence="1" type="ORF">AK812_SmicGene41273</name>
</gene>